<organism evidence="3 4">
    <name type="scientific">Pendulispora albinea</name>
    <dbReference type="NCBI Taxonomy" id="2741071"/>
    <lineage>
        <taxon>Bacteria</taxon>
        <taxon>Pseudomonadati</taxon>
        <taxon>Myxococcota</taxon>
        <taxon>Myxococcia</taxon>
        <taxon>Myxococcales</taxon>
        <taxon>Sorangiineae</taxon>
        <taxon>Pendulisporaceae</taxon>
        <taxon>Pendulispora</taxon>
    </lineage>
</organism>
<dbReference type="CDD" id="cd10917">
    <property type="entry name" value="CE4_NodB_like_6s_7s"/>
    <property type="match status" value="1"/>
</dbReference>
<dbReference type="PANTHER" id="PTHR10587">
    <property type="entry name" value="GLYCOSYL TRANSFERASE-RELATED"/>
    <property type="match status" value="1"/>
</dbReference>
<name>A0ABZ2M069_9BACT</name>
<keyword evidence="1" id="KW-0812">Transmembrane</keyword>
<keyword evidence="1" id="KW-0472">Membrane</keyword>
<dbReference type="InterPro" id="IPR050248">
    <property type="entry name" value="Polysacc_deacetylase_ArnD"/>
</dbReference>
<reference evidence="3 4" key="1">
    <citation type="submission" date="2021-12" db="EMBL/GenBank/DDBJ databases">
        <title>Discovery of the Pendulisporaceae a myxobacterial family with distinct sporulation behavior and unique specialized metabolism.</title>
        <authorList>
            <person name="Garcia R."/>
            <person name="Popoff A."/>
            <person name="Bader C.D."/>
            <person name="Loehr J."/>
            <person name="Walesch S."/>
            <person name="Walt C."/>
            <person name="Boldt J."/>
            <person name="Bunk B."/>
            <person name="Haeckl F.J.F.P.J."/>
            <person name="Gunesch A.P."/>
            <person name="Birkelbach J."/>
            <person name="Nuebel U."/>
            <person name="Pietschmann T."/>
            <person name="Bach T."/>
            <person name="Mueller R."/>
        </authorList>
    </citation>
    <scope>NUCLEOTIDE SEQUENCE [LARGE SCALE GENOMIC DNA]</scope>
    <source>
        <strain evidence="3 4">MSr11954</strain>
    </source>
</reference>
<keyword evidence="4" id="KW-1185">Reference proteome</keyword>
<feature type="transmembrane region" description="Helical" evidence="1">
    <location>
        <begin position="29"/>
        <end position="51"/>
    </location>
</feature>
<dbReference type="InterPro" id="IPR002509">
    <property type="entry name" value="NODB_dom"/>
</dbReference>
<evidence type="ECO:0000313" key="4">
    <source>
        <dbReference type="Proteomes" id="UP001370348"/>
    </source>
</evidence>
<dbReference type="Proteomes" id="UP001370348">
    <property type="component" value="Chromosome"/>
</dbReference>
<protein>
    <submittedName>
        <fullName evidence="3">Polysaccharide deacetylase family protein</fullName>
    </submittedName>
</protein>
<dbReference type="Gene3D" id="3.20.20.370">
    <property type="entry name" value="Glycoside hydrolase/deacetylase"/>
    <property type="match status" value="1"/>
</dbReference>
<dbReference type="SUPFAM" id="SSF88713">
    <property type="entry name" value="Glycoside hydrolase/deacetylase"/>
    <property type="match status" value="1"/>
</dbReference>
<gene>
    <name evidence="3" type="ORF">LZC94_47765</name>
</gene>
<feature type="domain" description="NodB homology" evidence="2">
    <location>
        <begin position="68"/>
        <end position="253"/>
    </location>
</feature>
<dbReference type="RefSeq" id="WP_394825137.1">
    <property type="nucleotide sequence ID" value="NZ_CP089984.1"/>
</dbReference>
<proteinExistence type="predicted"/>
<sequence length="262" mass="28359">MPPFRLLLYAASLSAVVLAVRAMFIAPPPIWVAVGAVVLYMALILLGVFVLKWRVFVDAVIEGPRHARGVALTFDDGPDPVWTPRALDALDRAGAVATFFVIGKKAEKHPELVREIVARGHTIGLHSYAHDRLFSLRGERRVRDDLTRAIHVLTAITGEAPDLFRPPIGHTNPIIARVAEALDLTVIGWSISGRDGVGRARAPDVVRRIRRGLRDGAIVLLHDAAERGDHEPAGVKALPDVLAALADAQLPVVALQEFVPSS</sequence>
<keyword evidence="1" id="KW-1133">Transmembrane helix</keyword>
<dbReference type="Pfam" id="PF01522">
    <property type="entry name" value="Polysacc_deac_1"/>
    <property type="match status" value="1"/>
</dbReference>
<dbReference type="PANTHER" id="PTHR10587:SF137">
    <property type="entry name" value="4-DEOXY-4-FORMAMIDO-L-ARABINOSE-PHOSPHOUNDECAPRENOL DEFORMYLASE ARND-RELATED"/>
    <property type="match status" value="1"/>
</dbReference>
<evidence type="ECO:0000313" key="3">
    <source>
        <dbReference type="EMBL" id="WXB15508.1"/>
    </source>
</evidence>
<dbReference type="InterPro" id="IPR011330">
    <property type="entry name" value="Glyco_hydro/deAcase_b/a-brl"/>
</dbReference>
<dbReference type="PROSITE" id="PS51677">
    <property type="entry name" value="NODB"/>
    <property type="match status" value="1"/>
</dbReference>
<evidence type="ECO:0000256" key="1">
    <source>
        <dbReference type="SAM" id="Phobius"/>
    </source>
</evidence>
<accession>A0ABZ2M069</accession>
<dbReference type="EMBL" id="CP089984">
    <property type="protein sequence ID" value="WXB15508.1"/>
    <property type="molecule type" value="Genomic_DNA"/>
</dbReference>
<evidence type="ECO:0000259" key="2">
    <source>
        <dbReference type="PROSITE" id="PS51677"/>
    </source>
</evidence>